<dbReference type="RefSeq" id="WP_190899576.1">
    <property type="nucleotide sequence ID" value="NZ_JACJTD010000060.1"/>
</dbReference>
<organism evidence="1 2">
    <name type="scientific">Nostoc foliaceum FACHB-393</name>
    <dbReference type="NCBI Taxonomy" id="2692915"/>
    <lineage>
        <taxon>Bacteria</taxon>
        <taxon>Bacillati</taxon>
        <taxon>Cyanobacteriota</taxon>
        <taxon>Cyanophyceae</taxon>
        <taxon>Nostocales</taxon>
        <taxon>Nostocaceae</taxon>
        <taxon>Nostoc</taxon>
        <taxon>Nostoc foliaceum</taxon>
    </lineage>
</organism>
<reference evidence="1 2" key="1">
    <citation type="journal article" date="2020" name="ISME J.">
        <title>Comparative genomics reveals insights into cyanobacterial evolution and habitat adaptation.</title>
        <authorList>
            <person name="Chen M.Y."/>
            <person name="Teng W.K."/>
            <person name="Zhao L."/>
            <person name="Hu C.X."/>
            <person name="Zhou Y.K."/>
            <person name="Han B.P."/>
            <person name="Song L.R."/>
            <person name="Shu W.S."/>
        </authorList>
    </citation>
    <scope>NUCLEOTIDE SEQUENCE [LARGE SCALE GENOMIC DNA]</scope>
    <source>
        <strain evidence="1 2">FACHB-393</strain>
    </source>
</reference>
<evidence type="ECO:0008006" key="3">
    <source>
        <dbReference type="Google" id="ProtNLM"/>
    </source>
</evidence>
<accession>A0ABR8IGY7</accession>
<gene>
    <name evidence="1" type="ORF">H6G92_30500</name>
</gene>
<dbReference type="EMBL" id="JACJTD010000060">
    <property type="protein sequence ID" value="MBD2650458.1"/>
    <property type="molecule type" value="Genomic_DNA"/>
</dbReference>
<evidence type="ECO:0000313" key="1">
    <source>
        <dbReference type="EMBL" id="MBD2650458.1"/>
    </source>
</evidence>
<dbReference type="Proteomes" id="UP000643580">
    <property type="component" value="Unassembled WGS sequence"/>
</dbReference>
<protein>
    <recommendedName>
        <fullName evidence="3">Homing endonuclease LAGLIDADG domain-containing protein</fullName>
    </recommendedName>
</protein>
<name>A0ABR8IGY7_9NOSO</name>
<evidence type="ECO:0000313" key="2">
    <source>
        <dbReference type="Proteomes" id="UP000643580"/>
    </source>
</evidence>
<proteinExistence type="predicted"/>
<comment type="caution">
    <text evidence="1">The sequence shown here is derived from an EMBL/GenBank/DDBJ whole genome shotgun (WGS) entry which is preliminary data.</text>
</comment>
<sequence length="60" mass="7060">MLENFIQDLIRKQRPYYLLQGNPIKGIDNQYWLVFKHRDADKLLKTVVKFLGIGSKLIGI</sequence>
<keyword evidence="2" id="KW-1185">Reference proteome</keyword>